<evidence type="ECO:0000313" key="10">
    <source>
        <dbReference type="Proteomes" id="UP001477672"/>
    </source>
</evidence>
<dbReference type="InterPro" id="IPR010864">
    <property type="entry name" value="D-lyxose_isomer"/>
</dbReference>
<dbReference type="CDD" id="cd20309">
    <property type="entry name" value="cupin_EcSI"/>
    <property type="match status" value="1"/>
</dbReference>
<accession>A0ABV1GEB5</accession>
<dbReference type="Gene3D" id="2.60.120.10">
    <property type="entry name" value="Jelly Rolls"/>
    <property type="match status" value="1"/>
</dbReference>
<comment type="cofactor">
    <cofactor evidence="1">
        <name>Mn(2+)</name>
        <dbReference type="ChEBI" id="CHEBI:29035"/>
    </cofactor>
</comment>
<organism evidence="9 10">
    <name type="scientific">Ruthenibacterium intestinale</name>
    <dbReference type="NCBI Taxonomy" id="3133163"/>
    <lineage>
        <taxon>Bacteria</taxon>
        <taxon>Bacillati</taxon>
        <taxon>Bacillota</taxon>
        <taxon>Clostridia</taxon>
        <taxon>Eubacteriales</taxon>
        <taxon>Oscillospiraceae</taxon>
        <taxon>Ruthenibacterium</taxon>
    </lineage>
</organism>
<keyword evidence="3" id="KW-0464">Manganese</keyword>
<keyword evidence="10" id="KW-1185">Reference proteome</keyword>
<dbReference type="GO" id="GO:0016853">
    <property type="term" value="F:isomerase activity"/>
    <property type="evidence" value="ECO:0007669"/>
    <property type="project" value="UniProtKB-KW"/>
</dbReference>
<comment type="similarity">
    <text evidence="7">Belongs to the D-lyxose ketol-isomerase family.</text>
</comment>
<sequence length="221" mass="24703">MKRSEINGIIRQFEDMLARHCFALPPFTGFTPEQWAEAGHEWDEVRQAGLGWDVTDYGLGQYEKTGLALITLRNGLPGGKPYAEKIMLSQPLQVCPLHFHWKKTEDIINRGGGELMFILYNADTDGNRLDTDVTLHRDGRRVTVPAGVPFGLMPGESLTLEPLCYHAFYASEAGSVLVGEVSSCNDDVADNRFFEPIGRFPAVEEDEPPYRLLCTEYPPAP</sequence>
<dbReference type="InterPro" id="IPR047581">
    <property type="entry name" value="EcSI_cupin"/>
</dbReference>
<proteinExistence type="inferred from homology"/>
<name>A0ABV1GEB5_9FIRM</name>
<evidence type="ECO:0000256" key="2">
    <source>
        <dbReference type="ARBA" id="ARBA00022723"/>
    </source>
</evidence>
<evidence type="ECO:0000313" key="9">
    <source>
        <dbReference type="EMBL" id="MEQ2520182.1"/>
    </source>
</evidence>
<dbReference type="Pfam" id="PF07385">
    <property type="entry name" value="Lyx_isomer"/>
    <property type="match status" value="1"/>
</dbReference>
<evidence type="ECO:0000256" key="3">
    <source>
        <dbReference type="ARBA" id="ARBA00023211"/>
    </source>
</evidence>
<dbReference type="EC" id="5.3.1.15" evidence="8"/>
<evidence type="ECO:0000256" key="8">
    <source>
        <dbReference type="ARBA" id="ARBA00044972"/>
    </source>
</evidence>
<evidence type="ECO:0000256" key="7">
    <source>
        <dbReference type="ARBA" id="ARBA00044951"/>
    </source>
</evidence>
<dbReference type="RefSeq" id="WP_349215641.1">
    <property type="nucleotide sequence ID" value="NZ_JBBMFA010000083.1"/>
</dbReference>
<comment type="caution">
    <text evidence="9">The sequence shown here is derived from an EMBL/GenBank/DDBJ whole genome shotgun (WGS) entry which is preliminary data.</text>
</comment>
<dbReference type="Proteomes" id="UP001477672">
    <property type="component" value="Unassembled WGS sequence"/>
</dbReference>
<evidence type="ECO:0000256" key="1">
    <source>
        <dbReference type="ARBA" id="ARBA00001936"/>
    </source>
</evidence>
<keyword evidence="2" id="KW-0479">Metal-binding</keyword>
<protein>
    <recommendedName>
        <fullName evidence="8">D-lyxose ketol-isomerase</fullName>
        <ecNumber evidence="8">5.3.1.15</ecNumber>
    </recommendedName>
</protein>
<evidence type="ECO:0000256" key="4">
    <source>
        <dbReference type="ARBA" id="ARBA00023235"/>
    </source>
</evidence>
<keyword evidence="4 9" id="KW-0413">Isomerase</keyword>
<gene>
    <name evidence="9" type="ORF">WMO24_07035</name>
</gene>
<evidence type="ECO:0000256" key="6">
    <source>
        <dbReference type="ARBA" id="ARBA00044907"/>
    </source>
</evidence>
<dbReference type="InterPro" id="IPR014710">
    <property type="entry name" value="RmlC-like_jellyroll"/>
</dbReference>
<dbReference type="EMBL" id="JBBMFA010000083">
    <property type="protein sequence ID" value="MEQ2520182.1"/>
    <property type="molecule type" value="Genomic_DNA"/>
</dbReference>
<keyword evidence="5" id="KW-0119">Carbohydrate metabolism</keyword>
<comment type="catalytic activity">
    <reaction evidence="6">
        <text>D-lyxose = D-xylulose</text>
        <dbReference type="Rhea" id="RHEA:14201"/>
        <dbReference type="ChEBI" id="CHEBI:16789"/>
        <dbReference type="ChEBI" id="CHEBI:17140"/>
        <dbReference type="EC" id="5.3.1.15"/>
    </reaction>
</comment>
<evidence type="ECO:0000256" key="5">
    <source>
        <dbReference type="ARBA" id="ARBA00023277"/>
    </source>
</evidence>
<reference evidence="9 10" key="1">
    <citation type="submission" date="2024-03" db="EMBL/GenBank/DDBJ databases">
        <title>Human intestinal bacterial collection.</title>
        <authorList>
            <person name="Pauvert C."/>
            <person name="Hitch T.C.A."/>
            <person name="Clavel T."/>
        </authorList>
    </citation>
    <scope>NUCLEOTIDE SEQUENCE [LARGE SCALE GENOMIC DNA]</scope>
    <source>
        <strain evidence="9 10">CLA-JM-H11</strain>
    </source>
</reference>